<evidence type="ECO:0000256" key="1">
    <source>
        <dbReference type="ARBA" id="ARBA00009156"/>
    </source>
</evidence>
<feature type="domain" description="Carbohydrate kinase FGGY C-terminal" evidence="5">
    <location>
        <begin position="306"/>
        <end position="518"/>
    </location>
</feature>
<dbReference type="InterPro" id="IPR018484">
    <property type="entry name" value="FGGY_N"/>
</dbReference>
<organism evidence="6 7">
    <name type="scientific">Saitoella complicata (strain BCRC 22490 / CBS 7301 / JCM 7358 / NBRC 10748 / NRRL Y-17804)</name>
    <dbReference type="NCBI Taxonomy" id="698492"/>
    <lineage>
        <taxon>Eukaryota</taxon>
        <taxon>Fungi</taxon>
        <taxon>Dikarya</taxon>
        <taxon>Ascomycota</taxon>
        <taxon>Taphrinomycotina</taxon>
        <taxon>Taphrinomycotina incertae sedis</taxon>
        <taxon>Saitoella</taxon>
    </lineage>
</organism>
<evidence type="ECO:0000313" key="6">
    <source>
        <dbReference type="EMBL" id="GAO46153.1"/>
    </source>
</evidence>
<keyword evidence="2" id="KW-0808">Transferase</keyword>
<dbReference type="GO" id="GO:0019321">
    <property type="term" value="P:pentose metabolic process"/>
    <property type="evidence" value="ECO:0007669"/>
    <property type="project" value="TreeGrafter"/>
</dbReference>
<dbReference type="OrthoDB" id="203824at2759"/>
<dbReference type="AlphaFoldDB" id="A0A0E9N8M8"/>
<feature type="domain" description="Carbohydrate kinase FGGY N-terminal" evidence="4">
    <location>
        <begin position="7"/>
        <end position="277"/>
    </location>
</feature>
<evidence type="ECO:0008006" key="8">
    <source>
        <dbReference type="Google" id="ProtNLM"/>
    </source>
</evidence>
<dbReference type="Gene3D" id="3.30.420.40">
    <property type="match status" value="1"/>
</dbReference>
<evidence type="ECO:0000259" key="4">
    <source>
        <dbReference type="Pfam" id="PF00370"/>
    </source>
</evidence>
<dbReference type="PANTHER" id="PTHR43435:SF4">
    <property type="entry name" value="FGGY CARBOHYDRATE KINASE DOMAIN-CONTAINING PROTEIN"/>
    <property type="match status" value="1"/>
</dbReference>
<evidence type="ECO:0000313" key="7">
    <source>
        <dbReference type="Proteomes" id="UP000033140"/>
    </source>
</evidence>
<protein>
    <recommendedName>
        <fullName evidence="8">Carbohydrate kinase FGGY C-terminal domain-containing protein</fullName>
    </recommendedName>
</protein>
<dbReference type="OMA" id="HKAMWHE"/>
<dbReference type="Proteomes" id="UP000033140">
    <property type="component" value="Unassembled WGS sequence"/>
</dbReference>
<accession>A0A0E9N8M8</accession>
<dbReference type="Gene3D" id="1.20.58.2240">
    <property type="match status" value="1"/>
</dbReference>
<dbReference type="CDD" id="cd07782">
    <property type="entry name" value="ASKHA_NBD_FGGY_D-RBK"/>
    <property type="match status" value="1"/>
</dbReference>
<reference evidence="6 7" key="1">
    <citation type="journal article" date="2011" name="J. Gen. Appl. Microbiol.">
        <title>Draft genome sequencing of the enigmatic yeast Saitoella complicata.</title>
        <authorList>
            <person name="Nishida H."/>
            <person name="Hamamoto M."/>
            <person name="Sugiyama J."/>
        </authorList>
    </citation>
    <scope>NUCLEOTIDE SEQUENCE [LARGE SCALE GENOMIC DNA]</scope>
    <source>
        <strain evidence="6 7">NRRL Y-17804</strain>
    </source>
</reference>
<dbReference type="PANTHER" id="PTHR43435">
    <property type="entry name" value="RIBULOKINASE"/>
    <property type="match status" value="1"/>
</dbReference>
<dbReference type="Pfam" id="PF02782">
    <property type="entry name" value="FGGY_C"/>
    <property type="match status" value="1"/>
</dbReference>
<reference evidence="6 7" key="2">
    <citation type="journal article" date="2014" name="J. Gen. Appl. Microbiol.">
        <title>The early diverging ascomycetous budding yeast Saitoella complicata has three histone deacetylases belonging to the Clr6, Hos2, and Rpd3 lineages.</title>
        <authorList>
            <person name="Nishida H."/>
            <person name="Matsumoto T."/>
            <person name="Kondo S."/>
            <person name="Hamamoto M."/>
            <person name="Yoshikawa H."/>
        </authorList>
    </citation>
    <scope>NUCLEOTIDE SEQUENCE [LARGE SCALE GENOMIC DNA]</scope>
    <source>
        <strain evidence="6 7">NRRL Y-17804</strain>
    </source>
</reference>
<evidence type="ECO:0000259" key="5">
    <source>
        <dbReference type="Pfam" id="PF02782"/>
    </source>
</evidence>
<dbReference type="InterPro" id="IPR043129">
    <property type="entry name" value="ATPase_NBD"/>
</dbReference>
<keyword evidence="3" id="KW-0418">Kinase</keyword>
<sequence>MSGSESYYVGVDVGSGSARACLINGAGDILSIAVKDIKTWKTKDIHEQSADDIWGACCSVTRQVIEESKVLASTVKGIGFDATCSLVVLDRQTDAPISVSGPKFDESERNIILWADHRALDQANRINATEHNLLKYVGETMSLEMEIPKILWLKENMPTETFKKCKFYDLPDFLTYRATGDEARSFCSTVCKMSFVPPGVDDSKDGWQADFFESIGLGEFVENDYVQIGGIPDKNGRWLSAGEVVGGLSDKAAAELGLEKGTKVGSAVIDAYAGWIGTAGAKLNGSDAKEAQQEGAQSIEAASNRLAAVAGTSTCHLVCSKDPVFVPGVWGPYKDALIPDFWLAEGGQSATGSLLHHITHNHKAFPEAEAKAKGLGIPVFEYLNRRLEELRVEDNAPTIAHMARQLFMYPDFHGNRSPLADPTMRGTIIGLGMDADIDSLALQYHAAMEAIGLQTRHIIDSMNARGHKIDSIYMSGGQCKNPVLMHLIASCTGLPVIKPHYIDAAVVLGAAMLGMKAATGKDASLWSIMGECSKAGTAVFPTKSNTEKDIFEIKYGIFLSMADQQRRFRALVDRAAEGGEMSRDI</sequence>
<dbReference type="NCBIfam" id="TIGR01315">
    <property type="entry name" value="5C_CHO_kinase"/>
    <property type="match status" value="1"/>
</dbReference>
<dbReference type="EMBL" id="BACD03000002">
    <property type="protein sequence ID" value="GAO46153.1"/>
    <property type="molecule type" value="Genomic_DNA"/>
</dbReference>
<dbReference type="Pfam" id="PF00370">
    <property type="entry name" value="FGGY_N"/>
    <property type="match status" value="1"/>
</dbReference>
<keyword evidence="7" id="KW-1185">Reference proteome</keyword>
<dbReference type="GO" id="GO:0019150">
    <property type="term" value="F:D-ribulokinase activity"/>
    <property type="evidence" value="ECO:0007669"/>
    <property type="project" value="TreeGrafter"/>
</dbReference>
<dbReference type="STRING" id="698492.A0A0E9N8M8"/>
<evidence type="ECO:0000256" key="3">
    <source>
        <dbReference type="ARBA" id="ARBA00022777"/>
    </source>
</evidence>
<dbReference type="InterPro" id="IPR006003">
    <property type="entry name" value="FGGY_RbtK-like"/>
</dbReference>
<comment type="similarity">
    <text evidence="1">Belongs to the FGGY kinase family.</text>
</comment>
<evidence type="ECO:0000256" key="2">
    <source>
        <dbReference type="ARBA" id="ARBA00022679"/>
    </source>
</evidence>
<dbReference type="PIRSF" id="PIRSF000538">
    <property type="entry name" value="GlpK"/>
    <property type="match status" value="1"/>
</dbReference>
<name>A0A0E9N8M8_SAICN</name>
<dbReference type="SUPFAM" id="SSF53067">
    <property type="entry name" value="Actin-like ATPase domain"/>
    <property type="match status" value="2"/>
</dbReference>
<reference evidence="6 7" key="3">
    <citation type="journal article" date="2015" name="Genome Announc.">
        <title>Draft Genome Sequence of the Archiascomycetous Yeast Saitoella complicata.</title>
        <authorList>
            <person name="Yamauchi K."/>
            <person name="Kondo S."/>
            <person name="Hamamoto M."/>
            <person name="Takahashi Y."/>
            <person name="Ogura Y."/>
            <person name="Hayashi T."/>
            <person name="Nishida H."/>
        </authorList>
    </citation>
    <scope>NUCLEOTIDE SEQUENCE [LARGE SCALE GENOMIC DNA]</scope>
    <source>
        <strain evidence="6 7">NRRL Y-17804</strain>
    </source>
</reference>
<dbReference type="RefSeq" id="XP_019026851.1">
    <property type="nucleotide sequence ID" value="XM_019170444.1"/>
</dbReference>
<dbReference type="InterPro" id="IPR018485">
    <property type="entry name" value="FGGY_C"/>
</dbReference>
<dbReference type="InterPro" id="IPR000577">
    <property type="entry name" value="Carb_kinase_FGGY"/>
</dbReference>
<dbReference type="GO" id="GO:0005737">
    <property type="term" value="C:cytoplasm"/>
    <property type="evidence" value="ECO:0007669"/>
    <property type="project" value="TreeGrafter"/>
</dbReference>
<comment type="caution">
    <text evidence="6">The sequence shown here is derived from an EMBL/GenBank/DDBJ whole genome shotgun (WGS) entry which is preliminary data.</text>
</comment>
<proteinExistence type="inferred from homology"/>
<gene>
    <name evidence="6" type="ORF">G7K_0391-t1</name>
</gene>